<dbReference type="Pfam" id="PF03963">
    <property type="entry name" value="FlgD"/>
    <property type="match status" value="1"/>
</dbReference>
<evidence type="ECO:0000313" key="5">
    <source>
        <dbReference type="Proteomes" id="UP001319870"/>
    </source>
</evidence>
<protein>
    <submittedName>
        <fullName evidence="4">Flagellar hook capping protein</fullName>
    </submittedName>
</protein>
<dbReference type="Proteomes" id="UP001319870">
    <property type="component" value="Unassembled WGS sequence"/>
</dbReference>
<evidence type="ECO:0000256" key="2">
    <source>
        <dbReference type="ARBA" id="ARBA00022795"/>
    </source>
</evidence>
<keyword evidence="4" id="KW-0969">Cilium</keyword>
<dbReference type="EMBL" id="JAIXCQ010000017">
    <property type="protein sequence ID" value="MCA5895128.1"/>
    <property type="molecule type" value="Genomic_DNA"/>
</dbReference>
<feature type="region of interest" description="Disordered" evidence="3">
    <location>
        <begin position="155"/>
        <end position="190"/>
    </location>
</feature>
<evidence type="ECO:0000256" key="3">
    <source>
        <dbReference type="SAM" id="MobiDB-lite"/>
    </source>
</evidence>
<keyword evidence="5" id="KW-1185">Reference proteome</keyword>
<evidence type="ECO:0000313" key="4">
    <source>
        <dbReference type="EMBL" id="MCA5895128.1"/>
    </source>
</evidence>
<reference evidence="4 5" key="1">
    <citation type="submission" date="2021-09" db="EMBL/GenBank/DDBJ databases">
        <title>Isoptericola luteus sp. nov., a novel bacterium isolated from Harbin, the capital city of Heilongjiang province.</title>
        <authorList>
            <person name="Li J."/>
        </authorList>
    </citation>
    <scope>NUCLEOTIDE SEQUENCE [LARGE SCALE GENOMIC DNA]</scope>
    <source>
        <strain evidence="4 5">NEAU-Y5</strain>
    </source>
</reference>
<dbReference type="RefSeq" id="WP_225566858.1">
    <property type="nucleotide sequence ID" value="NZ_JAIXCQ010000017.1"/>
</dbReference>
<dbReference type="InterPro" id="IPR005648">
    <property type="entry name" value="FlgD"/>
</dbReference>
<accession>A0ABS7ZJC5</accession>
<comment type="similarity">
    <text evidence="1">Belongs to the FlgD family.</text>
</comment>
<proteinExistence type="inferred from homology"/>
<feature type="compositionally biased region" description="Low complexity" evidence="3">
    <location>
        <begin position="19"/>
        <end position="31"/>
    </location>
</feature>
<gene>
    <name evidence="4" type="ORF">LEP48_17495</name>
</gene>
<keyword evidence="4" id="KW-0282">Flagellum</keyword>
<name>A0ABS7ZJC5_9MICO</name>
<evidence type="ECO:0000256" key="1">
    <source>
        <dbReference type="ARBA" id="ARBA00010577"/>
    </source>
</evidence>
<feature type="region of interest" description="Disordered" evidence="3">
    <location>
        <begin position="1"/>
        <end position="36"/>
    </location>
</feature>
<keyword evidence="4" id="KW-0966">Cell projection</keyword>
<feature type="compositionally biased region" description="Polar residues" evidence="3">
    <location>
        <begin position="180"/>
        <end position="190"/>
    </location>
</feature>
<sequence>MSAATSTPAYGSVPATGEAWATSSTASTASTGRTPKQEYDSELFLELLVTQLRNQDPASSMDTGEIVSQTTSLAMMEALTSMSELVSETNLRQQESFALQMRSAAADLLGQRVSYLDADGVEHTGTATAVSYRAGVPTVTVDGTTVDLDQVSAVAHLGGPTDGPTDGTDAADSPAATDGATDSSGSGDAA</sequence>
<comment type="caution">
    <text evidence="4">The sequence shown here is derived from an EMBL/GenBank/DDBJ whole genome shotgun (WGS) entry which is preliminary data.</text>
</comment>
<organism evidence="4 5">
    <name type="scientific">Isoptericola luteus</name>
    <dbReference type="NCBI Taxonomy" id="2879484"/>
    <lineage>
        <taxon>Bacteria</taxon>
        <taxon>Bacillati</taxon>
        <taxon>Actinomycetota</taxon>
        <taxon>Actinomycetes</taxon>
        <taxon>Micrococcales</taxon>
        <taxon>Promicromonosporaceae</taxon>
        <taxon>Isoptericola</taxon>
    </lineage>
</organism>
<keyword evidence="2" id="KW-1005">Bacterial flagellum biogenesis</keyword>
<feature type="compositionally biased region" description="Low complexity" evidence="3">
    <location>
        <begin position="158"/>
        <end position="172"/>
    </location>
</feature>